<comment type="caution">
    <text evidence="3">The sequence shown here is derived from an EMBL/GenBank/DDBJ whole genome shotgun (WGS) entry which is preliminary data.</text>
</comment>
<keyword evidence="2" id="KW-0812">Transmembrane</keyword>
<organism evidence="3 4">
    <name type="scientific">Agrococcus jenensis</name>
    <dbReference type="NCBI Taxonomy" id="46353"/>
    <lineage>
        <taxon>Bacteria</taxon>
        <taxon>Bacillati</taxon>
        <taxon>Actinomycetota</taxon>
        <taxon>Actinomycetes</taxon>
        <taxon>Micrococcales</taxon>
        <taxon>Microbacteriaceae</taxon>
        <taxon>Agrococcus</taxon>
    </lineage>
</organism>
<name>A0A3N2AWB6_9MICO</name>
<evidence type="ECO:0000256" key="1">
    <source>
        <dbReference type="SAM" id="MobiDB-lite"/>
    </source>
</evidence>
<evidence type="ECO:0000313" key="4">
    <source>
        <dbReference type="Proteomes" id="UP000275456"/>
    </source>
</evidence>
<evidence type="ECO:0000313" key="3">
    <source>
        <dbReference type="EMBL" id="ROR67062.1"/>
    </source>
</evidence>
<accession>A0A3N2AWB6</accession>
<feature type="transmembrane region" description="Helical" evidence="2">
    <location>
        <begin position="7"/>
        <end position="31"/>
    </location>
</feature>
<keyword evidence="2" id="KW-1133">Transmembrane helix</keyword>
<dbReference type="EMBL" id="RKHJ01000001">
    <property type="protein sequence ID" value="ROR67062.1"/>
    <property type="molecule type" value="Genomic_DNA"/>
</dbReference>
<protein>
    <submittedName>
        <fullName evidence="3">Uncharacterized protein</fullName>
    </submittedName>
</protein>
<dbReference type="RefSeq" id="WP_123697971.1">
    <property type="nucleotide sequence ID" value="NZ_RKHJ01000001.1"/>
</dbReference>
<keyword evidence="4" id="KW-1185">Reference proteome</keyword>
<dbReference type="Proteomes" id="UP000275456">
    <property type="component" value="Unassembled WGS sequence"/>
</dbReference>
<gene>
    <name evidence="3" type="ORF">EDD26_2461</name>
</gene>
<sequence>MDHALDIRVLAIVLAVVLIVQMLALACWLVGKGCGRAFATARRSREAREPQRPPVQAEPMV</sequence>
<dbReference type="AlphaFoldDB" id="A0A3N2AWB6"/>
<keyword evidence="2" id="KW-0472">Membrane</keyword>
<feature type="region of interest" description="Disordered" evidence="1">
    <location>
        <begin position="42"/>
        <end position="61"/>
    </location>
</feature>
<proteinExistence type="predicted"/>
<reference evidence="3 4" key="1">
    <citation type="submission" date="2018-11" db="EMBL/GenBank/DDBJ databases">
        <title>Sequencing the genomes of 1000 actinobacteria strains.</title>
        <authorList>
            <person name="Klenk H.-P."/>
        </authorList>
    </citation>
    <scope>NUCLEOTIDE SEQUENCE [LARGE SCALE GENOMIC DNA]</scope>
    <source>
        <strain evidence="3 4">DSM 9580</strain>
    </source>
</reference>
<evidence type="ECO:0000256" key="2">
    <source>
        <dbReference type="SAM" id="Phobius"/>
    </source>
</evidence>